<reference evidence="1 2" key="1">
    <citation type="journal article" date="2019" name="Nat. Med.">
        <title>A library of human gut bacterial isolates paired with longitudinal multiomics data enables mechanistic microbiome research.</title>
        <authorList>
            <person name="Poyet M."/>
            <person name="Groussin M."/>
            <person name="Gibbons S.M."/>
            <person name="Avila-Pacheco J."/>
            <person name="Jiang X."/>
            <person name="Kearney S.M."/>
            <person name="Perrotta A.R."/>
            <person name="Berdy B."/>
            <person name="Zhao S."/>
            <person name="Lieberman T.D."/>
            <person name="Swanson P.K."/>
            <person name="Smith M."/>
            <person name="Roesemann S."/>
            <person name="Alexander J.E."/>
            <person name="Rich S.A."/>
            <person name="Livny J."/>
            <person name="Vlamakis H."/>
            <person name="Clish C."/>
            <person name="Bullock K."/>
            <person name="Deik A."/>
            <person name="Scott J."/>
            <person name="Pierce K.A."/>
            <person name="Xavier R.J."/>
            <person name="Alm E.J."/>
        </authorList>
    </citation>
    <scope>NUCLEOTIDE SEQUENCE [LARGE SCALE GENOMIC DNA]</scope>
    <source>
        <strain evidence="1 2">BIOML-A2</strain>
    </source>
</reference>
<gene>
    <name evidence="1" type="ORF">GKE97_09355</name>
</gene>
<protein>
    <submittedName>
        <fullName evidence="1">Uncharacterized protein</fullName>
    </submittedName>
</protein>
<comment type="caution">
    <text evidence="1">The sequence shown here is derived from an EMBL/GenBank/DDBJ whole genome shotgun (WGS) entry which is preliminary data.</text>
</comment>
<dbReference type="RefSeq" id="WP_172697593.1">
    <property type="nucleotide sequence ID" value="NZ_WKPR01000007.1"/>
</dbReference>
<dbReference type="Proteomes" id="UP000434475">
    <property type="component" value="Unassembled WGS sequence"/>
</dbReference>
<evidence type="ECO:0000313" key="1">
    <source>
        <dbReference type="EMBL" id="MSB19725.1"/>
    </source>
</evidence>
<dbReference type="EMBL" id="WKPR01000007">
    <property type="protein sequence ID" value="MSB19725.1"/>
    <property type="molecule type" value="Genomic_DNA"/>
</dbReference>
<evidence type="ECO:0000313" key="2">
    <source>
        <dbReference type="Proteomes" id="UP000434475"/>
    </source>
</evidence>
<organism evidence="1 2">
    <name type="scientific">Flavonifractor plautii</name>
    <name type="common">Fusobacterium plautii</name>
    <dbReference type="NCBI Taxonomy" id="292800"/>
    <lineage>
        <taxon>Bacteria</taxon>
        <taxon>Bacillati</taxon>
        <taxon>Bacillota</taxon>
        <taxon>Clostridia</taxon>
        <taxon>Eubacteriales</taxon>
        <taxon>Oscillospiraceae</taxon>
        <taxon>Flavonifractor</taxon>
    </lineage>
</organism>
<proteinExistence type="predicted"/>
<name>A0A6I2R0G4_FLAPL</name>
<dbReference type="AlphaFoldDB" id="A0A6I2R0G4"/>
<accession>A0A6I2R0G4</accession>
<sequence length="169" mass="19685">MGKSQENIRDIIMQAVEAGRISAERTAKDAFKATERRLYGLPTLKIKLEDDLERLEEFKLYGPRERSKSITRFVKNGNRLTPDEIWEAVLMDMEATIAADRYEIETLERALATVRDDPYYRALSGKYLDDVDDRDIAEDLECDTSTVWRHRKRLVLRVAVWLYGAEALR</sequence>